<dbReference type="OrthoDB" id="9794241at2"/>
<dbReference type="Proteomes" id="UP000219439">
    <property type="component" value="Unassembled WGS sequence"/>
</dbReference>
<dbReference type="RefSeq" id="WP_097152650.1">
    <property type="nucleotide sequence ID" value="NZ_OBEL01000001.1"/>
</dbReference>
<dbReference type="PANTHER" id="PTHR36452:SF1">
    <property type="entry name" value="DUF2461 DOMAIN-CONTAINING PROTEIN"/>
    <property type="match status" value="1"/>
</dbReference>
<proteinExistence type="predicted"/>
<protein>
    <submittedName>
        <fullName evidence="1">TIGR02453 family protein</fullName>
    </submittedName>
</protein>
<name>A0A285NKI9_9HYPH</name>
<dbReference type="InterPro" id="IPR012808">
    <property type="entry name" value="CHP02453"/>
</dbReference>
<evidence type="ECO:0000313" key="2">
    <source>
        <dbReference type="Proteomes" id="UP000219439"/>
    </source>
</evidence>
<dbReference type="PANTHER" id="PTHR36452">
    <property type="entry name" value="CHROMOSOME 12, WHOLE GENOME SHOTGUN SEQUENCE"/>
    <property type="match status" value="1"/>
</dbReference>
<accession>A0A285NKI9</accession>
<evidence type="ECO:0000313" key="1">
    <source>
        <dbReference type="EMBL" id="SNZ08161.1"/>
    </source>
</evidence>
<dbReference type="EMBL" id="OBEL01000001">
    <property type="protein sequence ID" value="SNZ08161.1"/>
    <property type="molecule type" value="Genomic_DNA"/>
</dbReference>
<dbReference type="NCBIfam" id="TIGR02453">
    <property type="entry name" value="TIGR02453 family protein"/>
    <property type="match status" value="1"/>
</dbReference>
<dbReference type="Pfam" id="PF09365">
    <property type="entry name" value="DUF2461"/>
    <property type="match status" value="1"/>
</dbReference>
<gene>
    <name evidence="1" type="ORF">SAMN06265368_1484</name>
</gene>
<reference evidence="1 2" key="1">
    <citation type="submission" date="2017-09" db="EMBL/GenBank/DDBJ databases">
        <authorList>
            <person name="Ehlers B."/>
            <person name="Leendertz F.H."/>
        </authorList>
    </citation>
    <scope>NUCLEOTIDE SEQUENCE [LARGE SCALE GENOMIC DNA]</scope>
    <source>
        <strain evidence="1 2">DSM 18289</strain>
    </source>
</reference>
<dbReference type="PIRSF" id="PIRSF028451">
    <property type="entry name" value="UCP028451"/>
    <property type="match status" value="1"/>
</dbReference>
<keyword evidence="2" id="KW-1185">Reference proteome</keyword>
<dbReference type="AlphaFoldDB" id="A0A285NKI9"/>
<sequence length="226" mass="25842">MISDQSSFAFPEDSARFLADLKANNDKVWFAENKKRYQDIIQAPAKEFVSHVEELLRERSGLVHQSRIFRIYRDLRFSKDKTPYNTHLHISFSPLERCQEGPVWFFGLEVNHLVMGCGQFAFAKDVLTAYRNAVLDGRGEQLQSIIEELKAVGGCIHEPDLKRIPRGFDAEHQRASLLLHKGLSGWIDMDVNDASLPGLVSRLGKKMNDLQPLYNWLGNLTDDQLV</sequence>
<organism evidence="1 2">
    <name type="scientific">Cohaesibacter gelatinilyticus</name>
    <dbReference type="NCBI Taxonomy" id="372072"/>
    <lineage>
        <taxon>Bacteria</taxon>
        <taxon>Pseudomonadati</taxon>
        <taxon>Pseudomonadota</taxon>
        <taxon>Alphaproteobacteria</taxon>
        <taxon>Hyphomicrobiales</taxon>
        <taxon>Cohaesibacteraceae</taxon>
    </lineage>
</organism>
<dbReference type="InterPro" id="IPR015996">
    <property type="entry name" value="UCP028451"/>
</dbReference>